<dbReference type="OrthoDB" id="9814402at2"/>
<keyword evidence="7" id="KW-0238">DNA-binding</keyword>
<dbReference type="NCBIfam" id="TIGR02395">
    <property type="entry name" value="rpoN_sigma"/>
    <property type="match status" value="1"/>
</dbReference>
<keyword evidence="4" id="KW-0548">Nucleotidyltransferase</keyword>
<feature type="region of interest" description="Disordered" evidence="9">
    <location>
        <begin position="43"/>
        <end position="82"/>
    </location>
</feature>
<evidence type="ECO:0000313" key="13">
    <source>
        <dbReference type="Proteomes" id="UP000009026"/>
    </source>
</evidence>
<dbReference type="InterPro" id="IPR007046">
    <property type="entry name" value="RNA_pol_sigma_54_core-bd"/>
</dbReference>
<dbReference type="PANTHER" id="PTHR32248:SF4">
    <property type="entry name" value="RNA POLYMERASE SIGMA-54 FACTOR"/>
    <property type="match status" value="1"/>
</dbReference>
<evidence type="ECO:0000259" key="11">
    <source>
        <dbReference type="Pfam" id="PF04963"/>
    </source>
</evidence>
<dbReference type="STRING" id="1297742.A176_005907"/>
<keyword evidence="13" id="KW-1185">Reference proteome</keyword>
<dbReference type="PROSITE" id="PS00718">
    <property type="entry name" value="SIGMA54_2"/>
    <property type="match status" value="1"/>
</dbReference>
<keyword evidence="5" id="KW-0805">Transcription regulation</keyword>
<dbReference type="Gene3D" id="1.10.10.1330">
    <property type="entry name" value="RNA polymerase sigma-54 factor, core-binding domain"/>
    <property type="match status" value="1"/>
</dbReference>
<dbReference type="eggNOG" id="COG1508">
    <property type="taxonomic scope" value="Bacteria"/>
</dbReference>
<dbReference type="InterPro" id="IPR000394">
    <property type="entry name" value="RNA_pol_sigma_54"/>
</dbReference>
<evidence type="ECO:0000256" key="2">
    <source>
        <dbReference type="ARBA" id="ARBA00022478"/>
    </source>
</evidence>
<evidence type="ECO:0000256" key="3">
    <source>
        <dbReference type="ARBA" id="ARBA00022679"/>
    </source>
</evidence>
<reference evidence="12 13" key="1">
    <citation type="journal article" date="2016" name="PLoS ONE">
        <title>Complete Genome Sequence and Comparative Genomics of a Novel Myxobacterium Myxococcus hansupus.</title>
        <authorList>
            <person name="Sharma G."/>
            <person name="Narwani T."/>
            <person name="Subramanian S."/>
        </authorList>
    </citation>
    <scope>NUCLEOTIDE SEQUENCE [LARGE SCALE GENOMIC DNA]</scope>
    <source>
        <strain evidence="13">mixupus</strain>
    </source>
</reference>
<name>A0A0H4X602_9BACT</name>
<dbReference type="PRINTS" id="PR00045">
    <property type="entry name" value="SIGMA54FCT"/>
</dbReference>
<dbReference type="RefSeq" id="WP_002638422.1">
    <property type="nucleotide sequence ID" value="NZ_CP012109.1"/>
</dbReference>
<dbReference type="Pfam" id="PF04552">
    <property type="entry name" value="Sigma54_DBD"/>
    <property type="match status" value="1"/>
</dbReference>
<dbReference type="Gene3D" id="1.10.10.60">
    <property type="entry name" value="Homeodomain-like"/>
    <property type="match status" value="1"/>
</dbReference>
<dbReference type="GO" id="GO:0000428">
    <property type="term" value="C:DNA-directed RNA polymerase complex"/>
    <property type="evidence" value="ECO:0007669"/>
    <property type="project" value="UniProtKB-KW"/>
</dbReference>
<feature type="domain" description="RNA polymerase sigma factor 54 core-binding" evidence="11">
    <location>
        <begin position="135"/>
        <end position="329"/>
    </location>
</feature>
<dbReference type="PATRIC" id="fig|1297742.4.peg.6002"/>
<evidence type="ECO:0000256" key="5">
    <source>
        <dbReference type="ARBA" id="ARBA00023015"/>
    </source>
</evidence>
<dbReference type="Pfam" id="PF00309">
    <property type="entry name" value="Sigma54_AID"/>
    <property type="match status" value="1"/>
</dbReference>
<evidence type="ECO:0000256" key="9">
    <source>
        <dbReference type="SAM" id="MobiDB-lite"/>
    </source>
</evidence>
<dbReference type="GO" id="GO:0016779">
    <property type="term" value="F:nucleotidyltransferase activity"/>
    <property type="evidence" value="ECO:0007669"/>
    <property type="project" value="UniProtKB-KW"/>
</dbReference>
<dbReference type="PROSITE" id="PS00717">
    <property type="entry name" value="SIGMA54_1"/>
    <property type="match status" value="1"/>
</dbReference>
<evidence type="ECO:0000256" key="7">
    <source>
        <dbReference type="ARBA" id="ARBA00023125"/>
    </source>
</evidence>
<evidence type="ECO:0000256" key="6">
    <source>
        <dbReference type="ARBA" id="ARBA00023082"/>
    </source>
</evidence>
<dbReference type="GO" id="GO:0001216">
    <property type="term" value="F:DNA-binding transcription activator activity"/>
    <property type="evidence" value="ECO:0007669"/>
    <property type="project" value="InterPro"/>
</dbReference>
<evidence type="ECO:0000256" key="1">
    <source>
        <dbReference type="ARBA" id="ARBA00008798"/>
    </source>
</evidence>
<keyword evidence="8" id="KW-0804">Transcription</keyword>
<keyword evidence="6" id="KW-0731">Sigma factor</keyword>
<dbReference type="GO" id="GO:0016987">
    <property type="term" value="F:sigma factor activity"/>
    <property type="evidence" value="ECO:0007669"/>
    <property type="project" value="UniProtKB-KW"/>
</dbReference>
<accession>A0A0H4X602</accession>
<organism evidence="12 13">
    <name type="scientific">Pseudomyxococcus hansupus</name>
    <dbReference type="NCBI Taxonomy" id="1297742"/>
    <lineage>
        <taxon>Bacteria</taxon>
        <taxon>Pseudomonadati</taxon>
        <taxon>Myxococcota</taxon>
        <taxon>Myxococcia</taxon>
        <taxon>Myxococcales</taxon>
        <taxon>Cystobacterineae</taxon>
        <taxon>Myxococcaceae</taxon>
        <taxon>Pseudomyxococcus</taxon>
    </lineage>
</organism>
<dbReference type="PANTHER" id="PTHR32248">
    <property type="entry name" value="RNA POLYMERASE SIGMA-54 FACTOR"/>
    <property type="match status" value="1"/>
</dbReference>
<evidence type="ECO:0000259" key="10">
    <source>
        <dbReference type="Pfam" id="PF04552"/>
    </source>
</evidence>
<keyword evidence="3" id="KW-0808">Transferase</keyword>
<dbReference type="InterPro" id="IPR038709">
    <property type="entry name" value="RpoN_core-bd_sf"/>
</dbReference>
<keyword evidence="2" id="KW-0240">DNA-directed RNA polymerase</keyword>
<proteinExistence type="inferred from homology"/>
<dbReference type="GO" id="GO:0003677">
    <property type="term" value="F:DNA binding"/>
    <property type="evidence" value="ECO:0007669"/>
    <property type="project" value="UniProtKB-KW"/>
</dbReference>
<comment type="similarity">
    <text evidence="1">Belongs to the sigma-54 factor family.</text>
</comment>
<feature type="domain" description="RNA polymerase sigma factor 54 DNA-binding" evidence="10">
    <location>
        <begin position="345"/>
        <end position="503"/>
    </location>
</feature>
<dbReference type="GO" id="GO:0006352">
    <property type="term" value="P:DNA-templated transcription initiation"/>
    <property type="evidence" value="ECO:0007669"/>
    <property type="project" value="InterPro"/>
</dbReference>
<dbReference type="InterPro" id="IPR007634">
    <property type="entry name" value="RNA_pol_sigma_54_DNA-bd"/>
</dbReference>
<sequence>MAMELKQSLKLAQQLVMTPQLQQAIKLLQLSRMELLEQVREEMEQNPLLEQPDEQAPGDVGDKEPGEASLEADNVEMPRDMDLPAATSDTATEFKADGEGPPEIDWEQYLNSYQFNEPTTASNKGNVATDDLPSFEANLVKKEDLVDHIQEQLGTLRLNDAERRIAMLILGNLDDDGYLKLPEVDGDPLIRLANEADVPMHVAERTLRRIQMLDPRGCGARDLQECLLIQLQGMKEPHAPLLGLIIKRHMKYLESKNLPAIAKDLKVTLEEVVEAVRLLPKLDPKPGRNFSGDDAQYITPDVFVYKMGDEYTVVLNDDGLSKLRISGTYRNALKTGAVGPGQTKDFIQDKLRSAMWLIRSIHQRQRTIYKVTESIVKFQRDFLDKGIAHLKPLILRDVAEDIGMHESTVSRVTTSKYVHTPQGIFELKYFFNSSIARVSGEDTASEAVKHHIKQLVSQEDARNPYSDQKIVELLRSQGTEIARRTVAKYREVLGILPSSKRKRYY</sequence>
<dbReference type="Proteomes" id="UP000009026">
    <property type="component" value="Chromosome"/>
</dbReference>
<protein>
    <submittedName>
        <fullName evidence="12">RNA polymerase sigma-54 factor RpoN</fullName>
    </submittedName>
</protein>
<dbReference type="NCBIfam" id="NF009118">
    <property type="entry name" value="PRK12469.1"/>
    <property type="match status" value="1"/>
</dbReference>
<dbReference type="AlphaFoldDB" id="A0A0H4X602"/>
<dbReference type="PIRSF" id="PIRSF000774">
    <property type="entry name" value="RpoN"/>
    <property type="match status" value="1"/>
</dbReference>
<dbReference type="KEGG" id="mym:A176_005907"/>
<evidence type="ECO:0000256" key="4">
    <source>
        <dbReference type="ARBA" id="ARBA00022695"/>
    </source>
</evidence>
<evidence type="ECO:0000256" key="8">
    <source>
        <dbReference type="ARBA" id="ARBA00023163"/>
    </source>
</evidence>
<dbReference type="PROSITE" id="PS50044">
    <property type="entry name" value="SIGMA54_3"/>
    <property type="match status" value="1"/>
</dbReference>
<dbReference type="EMBL" id="CP012109">
    <property type="protein sequence ID" value="AKQ68995.1"/>
    <property type="molecule type" value="Genomic_DNA"/>
</dbReference>
<dbReference type="Pfam" id="PF04963">
    <property type="entry name" value="Sigma54_CBD"/>
    <property type="match status" value="1"/>
</dbReference>
<evidence type="ECO:0000313" key="12">
    <source>
        <dbReference type="EMBL" id="AKQ68995.1"/>
    </source>
</evidence>
<gene>
    <name evidence="12" type="ORF">A176_005907</name>
</gene>